<evidence type="ECO:0000313" key="1">
    <source>
        <dbReference type="EMBL" id="OGG69729.1"/>
    </source>
</evidence>
<dbReference type="AlphaFoldDB" id="A0A1F6E7Q1"/>
<sequence>MLYFYSGTDREKARAEMGKTIKRVSGKGVSVVRITDVNTAHDLRSALQGAGMFGESRAIVLEGLSGNEEMFENMLASLEKMGKSEETFFIFEEKLNAETRKTIEKYAEKSERYDAPKQKERTSIFSLANALKRADKKALWVGYQRELMQGNAPEAIHGVLFWGVKQMILAARENSAERIRAAKLVAELAELPHEARRNNMPLEYALERFVLSIA</sequence>
<accession>A0A1F6E7Q1</accession>
<proteinExistence type="predicted"/>
<reference evidence="1 2" key="1">
    <citation type="journal article" date="2016" name="Nat. Commun.">
        <title>Thousands of microbial genomes shed light on interconnected biogeochemical processes in an aquifer system.</title>
        <authorList>
            <person name="Anantharaman K."/>
            <person name="Brown C.T."/>
            <person name="Hug L.A."/>
            <person name="Sharon I."/>
            <person name="Castelle C.J."/>
            <person name="Probst A.J."/>
            <person name="Thomas B.C."/>
            <person name="Singh A."/>
            <person name="Wilkins M.J."/>
            <person name="Karaoz U."/>
            <person name="Brodie E.L."/>
            <person name="Williams K.H."/>
            <person name="Hubbard S.S."/>
            <person name="Banfield J.F."/>
        </authorList>
    </citation>
    <scope>NUCLEOTIDE SEQUENCE [LARGE SCALE GENOMIC DNA]</scope>
</reference>
<protein>
    <recommendedName>
        <fullName evidence="3">DNA polymerase III delta N-terminal domain-containing protein</fullName>
    </recommendedName>
</protein>
<dbReference type="Proteomes" id="UP000176689">
    <property type="component" value="Unassembled WGS sequence"/>
</dbReference>
<name>A0A1F6E7Q1_9BACT</name>
<organism evidence="1 2">
    <name type="scientific">Candidatus Kaiserbacteria bacterium RIFCSPHIGHO2_12_FULL_53_13</name>
    <dbReference type="NCBI Taxonomy" id="1798502"/>
    <lineage>
        <taxon>Bacteria</taxon>
        <taxon>Candidatus Kaiseribacteriota</taxon>
    </lineage>
</organism>
<evidence type="ECO:0000313" key="2">
    <source>
        <dbReference type="Proteomes" id="UP000176689"/>
    </source>
</evidence>
<evidence type="ECO:0008006" key="3">
    <source>
        <dbReference type="Google" id="ProtNLM"/>
    </source>
</evidence>
<comment type="caution">
    <text evidence="1">The sequence shown here is derived from an EMBL/GenBank/DDBJ whole genome shotgun (WGS) entry which is preliminary data.</text>
</comment>
<gene>
    <name evidence="1" type="ORF">A3F27_00890</name>
</gene>
<dbReference type="EMBL" id="MFLP01000029">
    <property type="protein sequence ID" value="OGG69729.1"/>
    <property type="molecule type" value="Genomic_DNA"/>
</dbReference>